<organism evidence="1 2">
    <name type="scientific">Candidatus Magasanikbacteria bacterium RIFCSPHIGHO2_02_FULL_41_13</name>
    <dbReference type="NCBI Taxonomy" id="1798676"/>
    <lineage>
        <taxon>Bacteria</taxon>
        <taxon>Candidatus Magasanikiibacteriota</taxon>
    </lineage>
</organism>
<comment type="caution">
    <text evidence="1">The sequence shown here is derived from an EMBL/GenBank/DDBJ whole genome shotgun (WGS) entry which is preliminary data.</text>
</comment>
<protein>
    <submittedName>
        <fullName evidence="1">Uncharacterized protein</fullName>
    </submittedName>
</protein>
<proteinExistence type="predicted"/>
<sequence>MSIENENFRKQEYLACIADAKEKSKNYTGTEQEYNDLFAVLQKIDILIAEDPTFVGNGSIEKEQQAVALWQVGDDRLTLSQLIDIAHTSQLTFLKKSLESAEKSGLLSEQICLQKLKGVIFPTKKGMPSRSGDAESGKVFESARFEERVVEILEILKSGNVFLDDIIIKSGDIDPNMMRQESYIAIEVPRLSRMILVCDQVGEATFVIQGSIPDEQLLSLDKEELQTVYQGRIEKVEKRSAVDWKLRIKILLFDQDVWENREEINTEKLQMKEIVFWREKVKEEIPTIEKWMALDTESRLRLQLFGGKSLATLAKTFEVEGNPKQNTLAHLYLGRKIFGDSPKLLAEIKRLEGRKSSESFDMEAWKELVRKQVPSAKEWITLKDIIRLQGLGGRTLNSLANRLGLESGPLTNSLSYLNLGKVFFGEDPVLLDEIKKIKELESIKAVDEEALKEQILAKIDVNKWLTLSAKEKHALKDLFGIGIFSIARKFGVVGDPVDDRIVFLELGRKIFGDDPRLVEEMRIEKLTLDEWKIEIQKDVGDVLAWLNIKSQDRLTKKILGRTLRVIASVFGLGLGNTVITDKIHLELGIKIYGSVPVLVEALKTETMTLDEWRNEIYKKVPDVEAWIHMRSSTTRRNFSVRGVKITKIARIFAMKGRPIENYLEHLKLGEKIFGNSPGLDAAIHQEENRQK</sequence>
<dbReference type="EMBL" id="MFPX01000013">
    <property type="protein sequence ID" value="OGH66644.1"/>
    <property type="molecule type" value="Genomic_DNA"/>
</dbReference>
<dbReference type="Proteomes" id="UP000178742">
    <property type="component" value="Unassembled WGS sequence"/>
</dbReference>
<reference evidence="1 2" key="1">
    <citation type="journal article" date="2016" name="Nat. Commun.">
        <title>Thousands of microbial genomes shed light on interconnected biogeochemical processes in an aquifer system.</title>
        <authorList>
            <person name="Anantharaman K."/>
            <person name="Brown C.T."/>
            <person name="Hug L.A."/>
            <person name="Sharon I."/>
            <person name="Castelle C.J."/>
            <person name="Probst A.J."/>
            <person name="Thomas B.C."/>
            <person name="Singh A."/>
            <person name="Wilkins M.J."/>
            <person name="Karaoz U."/>
            <person name="Brodie E.L."/>
            <person name="Williams K.H."/>
            <person name="Hubbard S.S."/>
            <person name="Banfield J.F."/>
        </authorList>
    </citation>
    <scope>NUCLEOTIDE SEQUENCE [LARGE SCALE GENOMIC DNA]</scope>
</reference>
<dbReference type="AlphaFoldDB" id="A0A1F6M4T3"/>
<evidence type="ECO:0000313" key="1">
    <source>
        <dbReference type="EMBL" id="OGH66644.1"/>
    </source>
</evidence>
<gene>
    <name evidence="1" type="ORF">A3B90_01080</name>
</gene>
<name>A0A1F6M4T3_9BACT</name>
<dbReference type="STRING" id="1798676.A3B90_01080"/>
<accession>A0A1F6M4T3</accession>
<evidence type="ECO:0000313" key="2">
    <source>
        <dbReference type="Proteomes" id="UP000178742"/>
    </source>
</evidence>